<dbReference type="PANTHER" id="PTHR43355:SF2">
    <property type="entry name" value="FLAVIN REDUCTASE (NADPH)"/>
    <property type="match status" value="1"/>
</dbReference>
<name>A0A5N7MP71_9HYPH</name>
<gene>
    <name evidence="2" type="ORF">FS320_27675</name>
</gene>
<proteinExistence type="predicted"/>
<feature type="domain" description="NAD(P)-binding" evidence="1">
    <location>
        <begin position="7"/>
        <end position="196"/>
    </location>
</feature>
<dbReference type="Gene3D" id="3.40.50.720">
    <property type="entry name" value="NAD(P)-binding Rossmann-like Domain"/>
    <property type="match status" value="1"/>
</dbReference>
<organism evidence="2 3">
    <name type="scientific">Microvirga tunisiensis</name>
    <dbReference type="NCBI Taxonomy" id="2108360"/>
    <lineage>
        <taxon>Bacteria</taxon>
        <taxon>Pseudomonadati</taxon>
        <taxon>Pseudomonadota</taxon>
        <taxon>Alphaproteobacteria</taxon>
        <taxon>Hyphomicrobiales</taxon>
        <taxon>Methylobacteriaceae</taxon>
        <taxon>Microvirga</taxon>
    </lineage>
</organism>
<keyword evidence="3" id="KW-1185">Reference proteome</keyword>
<dbReference type="GO" id="GO:0004074">
    <property type="term" value="F:biliverdin reductase [NAD(P)H] activity"/>
    <property type="evidence" value="ECO:0007669"/>
    <property type="project" value="TreeGrafter"/>
</dbReference>
<comment type="caution">
    <text evidence="2">The sequence shown here is derived from an EMBL/GenBank/DDBJ whole genome shotgun (WGS) entry which is preliminary data.</text>
</comment>
<dbReference type="GO" id="GO:0042602">
    <property type="term" value="F:riboflavin reductase (NADPH) activity"/>
    <property type="evidence" value="ECO:0007669"/>
    <property type="project" value="TreeGrafter"/>
</dbReference>
<evidence type="ECO:0000313" key="2">
    <source>
        <dbReference type="EMBL" id="MPR28812.1"/>
    </source>
</evidence>
<dbReference type="PANTHER" id="PTHR43355">
    <property type="entry name" value="FLAVIN REDUCTASE (NADPH)"/>
    <property type="match status" value="1"/>
</dbReference>
<reference evidence="2 3" key="1">
    <citation type="journal article" date="2019" name="Syst. Appl. Microbiol.">
        <title>Microvirga tunisiensis sp. nov., a root nodule symbiotic bacterium isolated from Lupinus micranthus and L. luteus grown in Northern Tunisia.</title>
        <authorList>
            <person name="Msaddak A."/>
            <person name="Rejili M."/>
            <person name="Duran D."/>
            <person name="Mars M."/>
            <person name="Palacios J.M."/>
            <person name="Ruiz-Argueso T."/>
            <person name="Rey L."/>
            <person name="Imperial J."/>
        </authorList>
    </citation>
    <scope>NUCLEOTIDE SEQUENCE [LARGE SCALE GENOMIC DNA]</scope>
    <source>
        <strain evidence="2 3">Lmie10</strain>
    </source>
</reference>
<dbReference type="OrthoDB" id="7352421at2"/>
<dbReference type="InterPro" id="IPR016040">
    <property type="entry name" value="NAD(P)-bd_dom"/>
</dbReference>
<sequence>MKVLIIGGSRGVGRCLLERALSQSHQVTAAVRNPAAVDIHHPQLHVVPCDILDAAVTLALVGQDVVFCTIGDKSRGPTTLYSRGACNIVQGMQAQKVRRLVFLSNFGVLGEKAQDFRGAALLLLVRCFIRPTLADHRRALEEIQDHAPEWVAVRLLPLTNGPWTGQYRVVVDGIPAKSSHIARADVADFMMRQAMDDSYRYKAPAIAY</sequence>
<dbReference type="RefSeq" id="WP_152715391.1">
    <property type="nucleotide sequence ID" value="NZ_VOSJ01000174.1"/>
</dbReference>
<dbReference type="Pfam" id="PF13460">
    <property type="entry name" value="NAD_binding_10"/>
    <property type="match status" value="1"/>
</dbReference>
<evidence type="ECO:0000259" key="1">
    <source>
        <dbReference type="Pfam" id="PF13460"/>
    </source>
</evidence>
<dbReference type="InterPro" id="IPR036291">
    <property type="entry name" value="NAD(P)-bd_dom_sf"/>
</dbReference>
<dbReference type="Proteomes" id="UP000403266">
    <property type="component" value="Unassembled WGS sequence"/>
</dbReference>
<dbReference type="EMBL" id="VOSK01000173">
    <property type="protein sequence ID" value="MPR28812.1"/>
    <property type="molecule type" value="Genomic_DNA"/>
</dbReference>
<accession>A0A5N7MP71</accession>
<dbReference type="AlphaFoldDB" id="A0A5N7MP71"/>
<dbReference type="SUPFAM" id="SSF51735">
    <property type="entry name" value="NAD(P)-binding Rossmann-fold domains"/>
    <property type="match status" value="1"/>
</dbReference>
<evidence type="ECO:0000313" key="3">
    <source>
        <dbReference type="Proteomes" id="UP000403266"/>
    </source>
</evidence>
<dbReference type="InterPro" id="IPR051606">
    <property type="entry name" value="Polyketide_Oxido-like"/>
</dbReference>
<protein>
    <submittedName>
        <fullName evidence="2">NAD-dependent epimerase/dehydratase family protein</fullName>
    </submittedName>
</protein>